<accession>A0A975PMG4</accession>
<feature type="signal peptide" evidence="1">
    <location>
        <begin position="1"/>
        <end position="26"/>
    </location>
</feature>
<dbReference type="Pfam" id="PF14224">
    <property type="entry name" value="DUF4331"/>
    <property type="match status" value="1"/>
</dbReference>
<dbReference type="RefSeq" id="WP_212704970.1">
    <property type="nucleotide sequence ID" value="NZ_CP073581.1"/>
</dbReference>
<organism evidence="2 3">
    <name type="scientific">Sulfitobacter albidus</name>
    <dbReference type="NCBI Taxonomy" id="2829501"/>
    <lineage>
        <taxon>Bacteria</taxon>
        <taxon>Pseudomonadati</taxon>
        <taxon>Pseudomonadota</taxon>
        <taxon>Alphaproteobacteria</taxon>
        <taxon>Rhodobacterales</taxon>
        <taxon>Roseobacteraceae</taxon>
        <taxon>Sulfitobacter</taxon>
    </lineage>
</organism>
<evidence type="ECO:0000313" key="2">
    <source>
        <dbReference type="EMBL" id="QUJ76773.1"/>
    </source>
</evidence>
<dbReference type="EMBL" id="CP073581">
    <property type="protein sequence ID" value="QUJ76773.1"/>
    <property type="molecule type" value="Genomic_DNA"/>
</dbReference>
<dbReference type="Proteomes" id="UP000683291">
    <property type="component" value="Chromosome 1"/>
</dbReference>
<feature type="chain" id="PRO_5037823309" evidence="1">
    <location>
        <begin position="27"/>
        <end position="524"/>
    </location>
</feature>
<dbReference type="InterPro" id="IPR025566">
    <property type="entry name" value="DUF4331"/>
</dbReference>
<keyword evidence="1" id="KW-0732">Signal</keyword>
<dbReference type="AlphaFoldDB" id="A0A975PMG4"/>
<gene>
    <name evidence="2" type="ORF">KDD17_01530</name>
</gene>
<protein>
    <submittedName>
        <fullName evidence="2">DUF4331 domain-containing protein</fullName>
    </submittedName>
</protein>
<evidence type="ECO:0000256" key="1">
    <source>
        <dbReference type="SAM" id="SignalP"/>
    </source>
</evidence>
<keyword evidence="3" id="KW-1185">Reference proteome</keyword>
<name>A0A975PMG4_9RHOB</name>
<sequence>MPFTKKATKFAMTASVAALVASAAGASSHREAPGITEQPKVDASDFYMFRSYEPGREDYVTFIANYIPLQAPYGGPNYFTMDPDAIYEIHIDNDGDAVEDVTFQFDFNNELAMDGAGIALQIGDATVAIPLRTAGPITGAADDPLNEIETYTLTKITGDRRSGTREEVDGPDGHIMAKPLDYIGTKTLPDYEGYANNFIHDITIPGCDAPGKVFVGQRAEAFAVNLGEIFDLVNLVPLEGSIENDRSNDDLVGLFNVTSLALEVPIDCVTGDGNGVIGAWTTASLPQGEVEDPSPTYASTSVYGGAFVQQSRLSNPLVNEVVIGLPDKDLFNAAEPTQDGALATYVTNPTLPALIDILFRDALGAESNIAPSNLPRQDLVTAFLTGFPGVNQLATVTPSEMLRLNTAIPATARDAQSPFGVVAEDLAGFPNGRRPGDDTVDIALRVVMGALCHPVPLGAELGIEGAVEDTDSDLVNLGLCAPEDAPVGNAPFIDGAPISAAELQNAFPYLNTPLPGAGGDDSED</sequence>
<reference evidence="2" key="1">
    <citation type="submission" date="2021-04" db="EMBL/GenBank/DDBJ databases">
        <title>Complete genome sequence for Sulfitobacter sp. strain JK7-1.</title>
        <authorList>
            <person name="Park S.-J."/>
        </authorList>
    </citation>
    <scope>NUCLEOTIDE SEQUENCE</scope>
    <source>
        <strain evidence="2">JK7-1</strain>
    </source>
</reference>
<proteinExistence type="predicted"/>
<evidence type="ECO:0000313" key="3">
    <source>
        <dbReference type="Proteomes" id="UP000683291"/>
    </source>
</evidence>
<dbReference type="KEGG" id="sual:KDD17_01530"/>